<evidence type="ECO:0000313" key="1">
    <source>
        <dbReference type="EMBL" id="KAJ7714693.1"/>
    </source>
</evidence>
<dbReference type="AlphaFoldDB" id="A0AAD7MFP9"/>
<dbReference type="Proteomes" id="UP001215280">
    <property type="component" value="Unassembled WGS sequence"/>
</dbReference>
<gene>
    <name evidence="1" type="ORF">DFH07DRAFT_762970</name>
</gene>
<name>A0AAD7MFP9_9AGAR</name>
<sequence length="229" mass="25048">FRFNCNGPAGALLALPHGSHLEKLENVEHVRQHAAQNAENWYKYINGTRGRGLVNGSLYLITGCEKSRSGGMASFQNVTTRNAFQLLFKPTAGPDAGYKYRFKRGTPAFTKRFSSSTSTHPLNNTIFLHGFSISIGEGIWARLFGDVSVRQITDSQLQKTGSNFVPFSSQGSISSWSLFGRRGASDGNTYTGRNAEVAVSNFSPTLEVTPIRHSRSSNSNVFYAGPQSL</sequence>
<keyword evidence="2" id="KW-1185">Reference proteome</keyword>
<protein>
    <submittedName>
        <fullName evidence="1">Uncharacterized protein</fullName>
    </submittedName>
</protein>
<accession>A0AAD7MFP9</accession>
<proteinExistence type="predicted"/>
<reference evidence="1" key="1">
    <citation type="submission" date="2023-03" db="EMBL/GenBank/DDBJ databases">
        <title>Massive genome expansion in bonnet fungi (Mycena s.s.) driven by repeated elements and novel gene families across ecological guilds.</title>
        <authorList>
            <consortium name="Lawrence Berkeley National Laboratory"/>
            <person name="Harder C.B."/>
            <person name="Miyauchi S."/>
            <person name="Viragh M."/>
            <person name="Kuo A."/>
            <person name="Thoen E."/>
            <person name="Andreopoulos B."/>
            <person name="Lu D."/>
            <person name="Skrede I."/>
            <person name="Drula E."/>
            <person name="Henrissat B."/>
            <person name="Morin E."/>
            <person name="Kohler A."/>
            <person name="Barry K."/>
            <person name="LaButti K."/>
            <person name="Morin E."/>
            <person name="Salamov A."/>
            <person name="Lipzen A."/>
            <person name="Mereny Z."/>
            <person name="Hegedus B."/>
            <person name="Baldrian P."/>
            <person name="Stursova M."/>
            <person name="Weitz H."/>
            <person name="Taylor A."/>
            <person name="Grigoriev I.V."/>
            <person name="Nagy L.G."/>
            <person name="Martin F."/>
            <person name="Kauserud H."/>
        </authorList>
    </citation>
    <scope>NUCLEOTIDE SEQUENCE</scope>
    <source>
        <strain evidence="1">CBHHK188m</strain>
    </source>
</reference>
<feature type="non-terminal residue" evidence="1">
    <location>
        <position position="1"/>
    </location>
</feature>
<evidence type="ECO:0000313" key="2">
    <source>
        <dbReference type="Proteomes" id="UP001215280"/>
    </source>
</evidence>
<comment type="caution">
    <text evidence="1">The sequence shown here is derived from an EMBL/GenBank/DDBJ whole genome shotgun (WGS) entry which is preliminary data.</text>
</comment>
<organism evidence="1 2">
    <name type="scientific">Mycena maculata</name>
    <dbReference type="NCBI Taxonomy" id="230809"/>
    <lineage>
        <taxon>Eukaryota</taxon>
        <taxon>Fungi</taxon>
        <taxon>Dikarya</taxon>
        <taxon>Basidiomycota</taxon>
        <taxon>Agaricomycotina</taxon>
        <taxon>Agaricomycetes</taxon>
        <taxon>Agaricomycetidae</taxon>
        <taxon>Agaricales</taxon>
        <taxon>Marasmiineae</taxon>
        <taxon>Mycenaceae</taxon>
        <taxon>Mycena</taxon>
    </lineage>
</organism>
<dbReference type="EMBL" id="JARJLG010000364">
    <property type="protein sequence ID" value="KAJ7714693.1"/>
    <property type="molecule type" value="Genomic_DNA"/>
</dbReference>